<dbReference type="EMBL" id="KV722330">
    <property type="protein sequence ID" value="OCH96599.1"/>
    <property type="molecule type" value="Genomic_DNA"/>
</dbReference>
<evidence type="ECO:0000256" key="11">
    <source>
        <dbReference type="ARBA" id="ARBA00023128"/>
    </source>
</evidence>
<accession>A0A8E2DVZ5</accession>
<dbReference type="PANTHER" id="PTHR16821:SF2">
    <property type="entry name" value="FRATAXIN, MITOCHONDRIAL"/>
    <property type="match status" value="1"/>
</dbReference>
<evidence type="ECO:0000256" key="6">
    <source>
        <dbReference type="ARBA" id="ARBA00022496"/>
    </source>
</evidence>
<keyword evidence="9" id="KW-0408">Iron</keyword>
<keyword evidence="6" id="KW-0410">Iron transport</keyword>
<dbReference type="Gene3D" id="3.30.920.10">
    <property type="entry name" value="Frataxin/CyaY"/>
    <property type="match status" value="1"/>
</dbReference>
<dbReference type="GO" id="GO:0008199">
    <property type="term" value="F:ferric iron binding"/>
    <property type="evidence" value="ECO:0007669"/>
    <property type="project" value="InterPro"/>
</dbReference>
<keyword evidence="4" id="KW-0409">Iron storage</keyword>
<dbReference type="GO" id="GO:0008198">
    <property type="term" value="F:ferrous iron binding"/>
    <property type="evidence" value="ECO:0007669"/>
    <property type="project" value="TreeGrafter"/>
</dbReference>
<dbReference type="PANTHER" id="PTHR16821">
    <property type="entry name" value="FRATAXIN"/>
    <property type="match status" value="1"/>
</dbReference>
<organism evidence="13 14">
    <name type="scientific">Obba rivulosa</name>
    <dbReference type="NCBI Taxonomy" id="1052685"/>
    <lineage>
        <taxon>Eukaryota</taxon>
        <taxon>Fungi</taxon>
        <taxon>Dikarya</taxon>
        <taxon>Basidiomycota</taxon>
        <taxon>Agaricomycotina</taxon>
        <taxon>Agaricomycetes</taxon>
        <taxon>Polyporales</taxon>
        <taxon>Gelatoporiaceae</taxon>
        <taxon>Obba</taxon>
    </lineage>
</organism>
<evidence type="ECO:0000256" key="1">
    <source>
        <dbReference type="ARBA" id="ARBA00004173"/>
    </source>
</evidence>
<keyword evidence="8" id="KW-0560">Oxidoreductase</keyword>
<evidence type="ECO:0000256" key="2">
    <source>
        <dbReference type="ARBA" id="ARBA00008183"/>
    </source>
</evidence>
<dbReference type="InterPro" id="IPR036524">
    <property type="entry name" value="Frataxin/CyaY_sf"/>
</dbReference>
<keyword evidence="14" id="KW-1185">Reference proteome</keyword>
<dbReference type="GO" id="GO:0006879">
    <property type="term" value="P:intracellular iron ion homeostasis"/>
    <property type="evidence" value="ECO:0007669"/>
    <property type="project" value="UniProtKB-KW"/>
</dbReference>
<dbReference type="SMART" id="SM01219">
    <property type="entry name" value="Frataxin_Cyay"/>
    <property type="match status" value="1"/>
</dbReference>
<keyword evidence="7" id="KW-0809">Transit peptide</keyword>
<gene>
    <name evidence="13" type="ORF">OBBRIDRAFT_787162</name>
</gene>
<dbReference type="InterPro" id="IPR017789">
    <property type="entry name" value="Frataxin"/>
</dbReference>
<comment type="subcellular location">
    <subcellularLocation>
        <location evidence="1">Mitochondrion</location>
    </subcellularLocation>
</comment>
<name>A0A8E2DVZ5_9APHY</name>
<comment type="similarity">
    <text evidence="2">Belongs to the frataxin family.</text>
</comment>
<dbReference type="PROSITE" id="PS50810">
    <property type="entry name" value="FRATAXIN_2"/>
    <property type="match status" value="1"/>
</dbReference>
<protein>
    <recommendedName>
        <fullName evidence="3">ferroxidase</fullName>
        <ecNumber evidence="3">1.16.3.1</ecNumber>
    </recommendedName>
</protein>
<dbReference type="GO" id="GO:0051537">
    <property type="term" value="F:2 iron, 2 sulfur cluster binding"/>
    <property type="evidence" value="ECO:0007669"/>
    <property type="project" value="TreeGrafter"/>
</dbReference>
<proteinExistence type="inferred from homology"/>
<evidence type="ECO:0000256" key="9">
    <source>
        <dbReference type="ARBA" id="ARBA00023004"/>
    </source>
</evidence>
<reference evidence="13 14" key="1">
    <citation type="submission" date="2016-07" db="EMBL/GenBank/DDBJ databases">
        <title>Draft genome of the white-rot fungus Obba rivulosa 3A-2.</title>
        <authorList>
            <consortium name="DOE Joint Genome Institute"/>
            <person name="Miettinen O."/>
            <person name="Riley R."/>
            <person name="Acob R."/>
            <person name="Barry K."/>
            <person name="Cullen D."/>
            <person name="De Vries R."/>
            <person name="Hainaut M."/>
            <person name="Hatakka A."/>
            <person name="Henrissat B."/>
            <person name="Hilden K."/>
            <person name="Kuo R."/>
            <person name="Labutti K."/>
            <person name="Lipzen A."/>
            <person name="Makela M.R."/>
            <person name="Sandor L."/>
            <person name="Spatafora J.W."/>
            <person name="Grigoriev I.V."/>
            <person name="Hibbett D.S."/>
        </authorList>
    </citation>
    <scope>NUCLEOTIDE SEQUENCE [LARGE SCALE GENOMIC DNA]</scope>
    <source>
        <strain evidence="13 14">3A-2</strain>
    </source>
</reference>
<evidence type="ECO:0000256" key="7">
    <source>
        <dbReference type="ARBA" id="ARBA00022946"/>
    </source>
</evidence>
<dbReference type="PRINTS" id="PR00904">
    <property type="entry name" value="FRATAXIN"/>
</dbReference>
<keyword evidence="5" id="KW-0813">Transport</keyword>
<evidence type="ECO:0000313" key="13">
    <source>
        <dbReference type="EMBL" id="OCH96599.1"/>
    </source>
</evidence>
<dbReference type="OrthoDB" id="1897642at2759"/>
<dbReference type="Proteomes" id="UP000250043">
    <property type="component" value="Unassembled WGS sequence"/>
</dbReference>
<evidence type="ECO:0000256" key="5">
    <source>
        <dbReference type="ARBA" id="ARBA00022448"/>
    </source>
</evidence>
<dbReference type="NCBIfam" id="TIGR03422">
    <property type="entry name" value="mito_frataxin"/>
    <property type="match status" value="1"/>
</dbReference>
<dbReference type="GO" id="GO:0005739">
    <property type="term" value="C:mitochondrion"/>
    <property type="evidence" value="ECO:0007669"/>
    <property type="project" value="UniProtKB-SubCell"/>
</dbReference>
<evidence type="ECO:0000256" key="3">
    <source>
        <dbReference type="ARBA" id="ARBA00013107"/>
    </source>
</evidence>
<dbReference type="GO" id="GO:0034986">
    <property type="term" value="F:iron chaperone activity"/>
    <property type="evidence" value="ECO:0007669"/>
    <property type="project" value="TreeGrafter"/>
</dbReference>
<evidence type="ECO:0000256" key="8">
    <source>
        <dbReference type="ARBA" id="ARBA00023002"/>
    </source>
</evidence>
<dbReference type="EC" id="1.16.3.1" evidence="3"/>
<dbReference type="Pfam" id="PF01491">
    <property type="entry name" value="Frataxin_Cyay"/>
    <property type="match status" value="1"/>
</dbReference>
<dbReference type="InterPro" id="IPR002908">
    <property type="entry name" value="Frataxin/CyaY"/>
</dbReference>
<evidence type="ECO:0000256" key="4">
    <source>
        <dbReference type="ARBA" id="ARBA00022434"/>
    </source>
</evidence>
<keyword evidence="11" id="KW-0496">Mitochondrion</keyword>
<dbReference type="GO" id="GO:0016226">
    <property type="term" value="P:iron-sulfur cluster assembly"/>
    <property type="evidence" value="ECO:0007669"/>
    <property type="project" value="InterPro"/>
</dbReference>
<dbReference type="InterPro" id="IPR020895">
    <property type="entry name" value="Frataxin_CS"/>
</dbReference>
<dbReference type="PROSITE" id="PS01344">
    <property type="entry name" value="FRATAXIN_1"/>
    <property type="match status" value="1"/>
</dbReference>
<comment type="catalytic activity">
    <reaction evidence="12">
        <text>4 Fe(2+) + O2 + 4 H(+) = 4 Fe(3+) + 2 H2O</text>
        <dbReference type="Rhea" id="RHEA:11148"/>
        <dbReference type="ChEBI" id="CHEBI:15377"/>
        <dbReference type="ChEBI" id="CHEBI:15378"/>
        <dbReference type="ChEBI" id="CHEBI:15379"/>
        <dbReference type="ChEBI" id="CHEBI:29033"/>
        <dbReference type="ChEBI" id="CHEBI:29034"/>
        <dbReference type="EC" id="1.16.3.1"/>
    </reaction>
</comment>
<dbReference type="GO" id="GO:0006826">
    <property type="term" value="P:iron ion transport"/>
    <property type="evidence" value="ECO:0007669"/>
    <property type="project" value="UniProtKB-KW"/>
</dbReference>
<evidence type="ECO:0000256" key="10">
    <source>
        <dbReference type="ARBA" id="ARBA00023065"/>
    </source>
</evidence>
<dbReference type="GO" id="GO:0004322">
    <property type="term" value="F:ferroxidase activity"/>
    <property type="evidence" value="ECO:0007669"/>
    <property type="project" value="UniProtKB-EC"/>
</dbReference>
<evidence type="ECO:0000313" key="14">
    <source>
        <dbReference type="Proteomes" id="UP000250043"/>
    </source>
</evidence>
<dbReference type="AlphaFoldDB" id="A0A8E2DVZ5"/>
<dbReference type="SUPFAM" id="SSF55387">
    <property type="entry name" value="Frataxin/Nqo15-like"/>
    <property type="match status" value="1"/>
</dbReference>
<evidence type="ECO:0000256" key="12">
    <source>
        <dbReference type="ARBA" id="ARBA00047990"/>
    </source>
</evidence>
<keyword evidence="10" id="KW-0406">Ion transport</keyword>
<dbReference type="NCBIfam" id="TIGR03421">
    <property type="entry name" value="FeS_CyaY"/>
    <property type="match status" value="1"/>
</dbReference>
<sequence>MLGRLPSRLVRQSPRLIGNAALSTIALRSLPRHVHRASVLSRRFATPPPQVKHSEMSTELYERYSEATLDYLLEVLEEEMEQVGDPQYEVEYSSGVLTLKLGDKGTYVINKQPPNKQIWLSSPFSGPKRYDYSEEQDDWIYVRDGQSLGDLLNQELSIVLEREVRLGLQKISRKFW</sequence>